<organism evidence="3 4">
    <name type="scientific">Aneurinibacillus danicus</name>
    <dbReference type="NCBI Taxonomy" id="267746"/>
    <lineage>
        <taxon>Bacteria</taxon>
        <taxon>Bacillati</taxon>
        <taxon>Bacillota</taxon>
        <taxon>Bacilli</taxon>
        <taxon>Bacillales</taxon>
        <taxon>Paenibacillaceae</taxon>
        <taxon>Aneurinibacillus group</taxon>
        <taxon>Aneurinibacillus</taxon>
    </lineage>
</organism>
<dbReference type="InterPro" id="IPR014464">
    <property type="entry name" value="CvfB_fam"/>
</dbReference>
<dbReference type="Proteomes" id="UP000321157">
    <property type="component" value="Unassembled WGS sequence"/>
</dbReference>
<dbReference type="InterPro" id="IPR040764">
    <property type="entry name" value="CvfB_WH"/>
</dbReference>
<dbReference type="EMBL" id="BJXX01000062">
    <property type="protein sequence ID" value="GEN34045.1"/>
    <property type="molecule type" value="Genomic_DNA"/>
</dbReference>
<feature type="domain" description="S1 motif" evidence="2">
    <location>
        <begin position="153"/>
        <end position="213"/>
    </location>
</feature>
<dbReference type="InterPro" id="IPR003029">
    <property type="entry name" value="S1_domain"/>
</dbReference>
<dbReference type="PROSITE" id="PS50126">
    <property type="entry name" value="S1"/>
    <property type="match status" value="1"/>
</dbReference>
<evidence type="ECO:0000256" key="1">
    <source>
        <dbReference type="PIRNR" id="PIRNR012524"/>
    </source>
</evidence>
<reference evidence="3 4" key="1">
    <citation type="submission" date="2019-07" db="EMBL/GenBank/DDBJ databases">
        <title>Whole genome shotgun sequence of Aneurinibacillus danicus NBRC 102444.</title>
        <authorList>
            <person name="Hosoyama A."/>
            <person name="Uohara A."/>
            <person name="Ohji S."/>
            <person name="Ichikawa N."/>
        </authorList>
    </citation>
    <scope>NUCLEOTIDE SEQUENCE [LARGE SCALE GENOMIC DNA]</scope>
    <source>
        <strain evidence="3 4">NBRC 102444</strain>
    </source>
</reference>
<dbReference type="InterPro" id="IPR048588">
    <property type="entry name" value="CvfB_S1_2nd"/>
</dbReference>
<dbReference type="PANTHER" id="PTHR37296:SF1">
    <property type="entry name" value="CONSERVED VIRULENCE FACTOR B"/>
    <property type="match status" value="1"/>
</dbReference>
<dbReference type="InterPro" id="IPR039566">
    <property type="entry name" value="CvfB_S1_st"/>
</dbReference>
<dbReference type="Pfam" id="PF21543">
    <property type="entry name" value="CvfB_2nd"/>
    <property type="match status" value="1"/>
</dbReference>
<dbReference type="InterPro" id="IPR036388">
    <property type="entry name" value="WH-like_DNA-bd_sf"/>
</dbReference>
<sequence length="286" mass="32792">MKPEAGRLVTATVERQAPFGYFVSVEGQDVLLHQSEVEGELAIGEQIEVFLYHDHQDRLAATQHEPNVTLGEFGWLEVKDVHPRMGVFLDNGIQKDLLLPADQLPEMKSKWPRPGDRVYVQLEHDKQGRMLALLGREEDFAEIAVPAGKDVFNQDIIGYVYKVIKIGAFLLTEGQHLAFIHREESKEPFRVGQRVEGRVSKVRDDGRVNITTKPRKEVSYRQDAARIYDYIKNRGGRMPYTDKTDPDIIKEKFGISKAAFKRALGKLMKERRAYQEDGWTILTEQE</sequence>
<dbReference type="InterPro" id="IPR012340">
    <property type="entry name" value="NA-bd_OB-fold"/>
</dbReference>
<dbReference type="SMART" id="SM00316">
    <property type="entry name" value="S1"/>
    <property type="match status" value="3"/>
</dbReference>
<name>A0A511V530_9BACL</name>
<dbReference type="Pfam" id="PF21191">
    <property type="entry name" value="CvfB_1st"/>
    <property type="match status" value="1"/>
</dbReference>
<comment type="similarity">
    <text evidence="1">Belongs to the CvfB family.</text>
</comment>
<dbReference type="AlphaFoldDB" id="A0A511V530"/>
<dbReference type="Pfam" id="PF17783">
    <property type="entry name" value="WHD_CvfB"/>
    <property type="match status" value="1"/>
</dbReference>
<gene>
    <name evidence="3" type="ORF">ADA01nite_15050</name>
</gene>
<dbReference type="Pfam" id="PF13509">
    <property type="entry name" value="S1_2"/>
    <property type="match status" value="1"/>
</dbReference>
<dbReference type="InterPro" id="IPR048587">
    <property type="entry name" value="CvfB_S1_3rd"/>
</dbReference>
<dbReference type="SUPFAM" id="SSF50249">
    <property type="entry name" value="Nucleic acid-binding proteins"/>
    <property type="match status" value="2"/>
</dbReference>
<protein>
    <recommendedName>
        <fullName evidence="2">S1 motif domain-containing protein</fullName>
    </recommendedName>
</protein>
<evidence type="ECO:0000259" key="2">
    <source>
        <dbReference type="PROSITE" id="PS50126"/>
    </source>
</evidence>
<dbReference type="Gene3D" id="2.40.50.140">
    <property type="entry name" value="Nucleic acid-binding proteins"/>
    <property type="match status" value="3"/>
</dbReference>
<comment type="caution">
    <text evidence="3">The sequence shown here is derived from an EMBL/GenBank/DDBJ whole genome shotgun (WGS) entry which is preliminary data.</text>
</comment>
<dbReference type="PIRSF" id="PIRSF012524">
    <property type="entry name" value="YitL_S1"/>
    <property type="match status" value="1"/>
</dbReference>
<evidence type="ECO:0000313" key="3">
    <source>
        <dbReference type="EMBL" id="GEN34045.1"/>
    </source>
</evidence>
<dbReference type="Gene3D" id="1.10.10.10">
    <property type="entry name" value="Winged helix-like DNA-binding domain superfamily/Winged helix DNA-binding domain"/>
    <property type="match status" value="1"/>
</dbReference>
<dbReference type="OrthoDB" id="9801597at2"/>
<accession>A0A511V530</accession>
<dbReference type="RefSeq" id="WP_146809332.1">
    <property type="nucleotide sequence ID" value="NZ_BJXX01000062.1"/>
</dbReference>
<dbReference type="PANTHER" id="PTHR37296">
    <property type="entry name" value="CONSERVED VIRULENCE FACTOR B"/>
    <property type="match status" value="1"/>
</dbReference>
<dbReference type="GO" id="GO:0003676">
    <property type="term" value="F:nucleic acid binding"/>
    <property type="evidence" value="ECO:0007669"/>
    <property type="project" value="InterPro"/>
</dbReference>
<keyword evidence="4" id="KW-1185">Reference proteome</keyword>
<evidence type="ECO:0000313" key="4">
    <source>
        <dbReference type="Proteomes" id="UP000321157"/>
    </source>
</evidence>
<proteinExistence type="inferred from homology"/>